<keyword evidence="2" id="KW-1185">Reference proteome</keyword>
<dbReference type="EMBL" id="CM056742">
    <property type="protein sequence ID" value="KAJ8678320.1"/>
    <property type="molecule type" value="Genomic_DNA"/>
</dbReference>
<reference evidence="1" key="1">
    <citation type="submission" date="2023-04" db="EMBL/GenBank/DDBJ databases">
        <title>A chromosome-level genome assembly of the parasitoid wasp Eretmocerus hayati.</title>
        <authorList>
            <person name="Zhong Y."/>
            <person name="Liu S."/>
            <person name="Liu Y."/>
        </authorList>
    </citation>
    <scope>NUCLEOTIDE SEQUENCE</scope>
    <source>
        <strain evidence="1">ZJU_SS_LIU_2023</strain>
    </source>
</reference>
<accession>A0ACC2P4K8</accession>
<gene>
    <name evidence="1" type="ORF">QAD02_014107</name>
</gene>
<evidence type="ECO:0000313" key="2">
    <source>
        <dbReference type="Proteomes" id="UP001239111"/>
    </source>
</evidence>
<organism evidence="1 2">
    <name type="scientific">Eretmocerus hayati</name>
    <dbReference type="NCBI Taxonomy" id="131215"/>
    <lineage>
        <taxon>Eukaryota</taxon>
        <taxon>Metazoa</taxon>
        <taxon>Ecdysozoa</taxon>
        <taxon>Arthropoda</taxon>
        <taxon>Hexapoda</taxon>
        <taxon>Insecta</taxon>
        <taxon>Pterygota</taxon>
        <taxon>Neoptera</taxon>
        <taxon>Endopterygota</taxon>
        <taxon>Hymenoptera</taxon>
        <taxon>Apocrita</taxon>
        <taxon>Proctotrupomorpha</taxon>
        <taxon>Chalcidoidea</taxon>
        <taxon>Aphelinidae</taxon>
        <taxon>Aphelininae</taxon>
        <taxon>Eretmocerus</taxon>
    </lineage>
</organism>
<evidence type="ECO:0000313" key="1">
    <source>
        <dbReference type="EMBL" id="KAJ8678320.1"/>
    </source>
</evidence>
<dbReference type="Proteomes" id="UP001239111">
    <property type="component" value="Chromosome 2"/>
</dbReference>
<comment type="caution">
    <text evidence="1">The sequence shown here is derived from an EMBL/GenBank/DDBJ whole genome shotgun (WGS) entry which is preliminary data.</text>
</comment>
<sequence>MSILTVHNEIRGPWLPGYIKKCANPTTIQESKAMAMLRKGCMPLDGQQRASILQAVINNNCKKIPITAVSSKSSYAGIRVINKQDYIPPPSTPAPPSDRPNAGLQNLLSHGFKNSLHALDEDALFREVSQDKRTSLYCYNIGFENISPAFVGYLRDDETIKSSHIHPSVNRLIGDCPGIDTSFLYIAGNLAFGEMHVEDSNLASFNLIITNLSGFSQDMPSKFWIIVLDSQK</sequence>
<proteinExistence type="predicted"/>
<protein>
    <submittedName>
        <fullName evidence="1">Uncharacterized protein</fullName>
    </submittedName>
</protein>
<name>A0ACC2P4K8_9HYME</name>